<comment type="caution">
    <text evidence="2">The sequence shown here is derived from an EMBL/GenBank/DDBJ whole genome shotgun (WGS) entry which is preliminary data.</text>
</comment>
<proteinExistence type="predicted"/>
<feature type="transmembrane region" description="Helical" evidence="1">
    <location>
        <begin position="51"/>
        <end position="70"/>
    </location>
</feature>
<evidence type="ECO:0000313" key="2">
    <source>
        <dbReference type="EMBL" id="KAK9420058.1"/>
    </source>
</evidence>
<gene>
    <name evidence="2" type="ORF">SUNI508_06817</name>
</gene>
<sequence length="75" mass="8784">MILISNPRDLRANAKGTFHAYPWTLYEPDDGTDVSLEVKYFFDEHRTSTQFTVLVSTYFLVGLAFWVEWLHVNGR</sequence>
<organism evidence="2 3">
    <name type="scientific">Seiridium unicorne</name>
    <dbReference type="NCBI Taxonomy" id="138068"/>
    <lineage>
        <taxon>Eukaryota</taxon>
        <taxon>Fungi</taxon>
        <taxon>Dikarya</taxon>
        <taxon>Ascomycota</taxon>
        <taxon>Pezizomycotina</taxon>
        <taxon>Sordariomycetes</taxon>
        <taxon>Xylariomycetidae</taxon>
        <taxon>Amphisphaeriales</taxon>
        <taxon>Sporocadaceae</taxon>
        <taxon>Seiridium</taxon>
    </lineage>
</organism>
<dbReference type="EMBL" id="JARVKF010000268">
    <property type="protein sequence ID" value="KAK9420058.1"/>
    <property type="molecule type" value="Genomic_DNA"/>
</dbReference>
<name>A0ABR2V071_9PEZI</name>
<evidence type="ECO:0000313" key="3">
    <source>
        <dbReference type="Proteomes" id="UP001408356"/>
    </source>
</evidence>
<keyword evidence="3" id="KW-1185">Reference proteome</keyword>
<dbReference type="Proteomes" id="UP001408356">
    <property type="component" value="Unassembled WGS sequence"/>
</dbReference>
<accession>A0ABR2V071</accession>
<protein>
    <submittedName>
        <fullName evidence="2">Uncharacterized protein</fullName>
    </submittedName>
</protein>
<keyword evidence="1" id="KW-0472">Membrane</keyword>
<evidence type="ECO:0000256" key="1">
    <source>
        <dbReference type="SAM" id="Phobius"/>
    </source>
</evidence>
<keyword evidence="1" id="KW-0812">Transmembrane</keyword>
<reference evidence="2 3" key="1">
    <citation type="journal article" date="2024" name="J. Plant Pathol.">
        <title>Sequence and assembly of the genome of Seiridium unicorne, isolate CBS 538.82, causal agent of cypress canker disease.</title>
        <authorList>
            <person name="Scali E."/>
            <person name="Rocca G.D."/>
            <person name="Danti R."/>
            <person name="Garbelotto M."/>
            <person name="Barberini S."/>
            <person name="Baroncelli R."/>
            <person name="Emiliani G."/>
        </authorList>
    </citation>
    <scope>NUCLEOTIDE SEQUENCE [LARGE SCALE GENOMIC DNA]</scope>
    <source>
        <strain evidence="2 3">BM-138-508</strain>
    </source>
</reference>
<keyword evidence="1" id="KW-1133">Transmembrane helix</keyword>